<sequence>MRTSEAYAFYKRISEPKELLLSVYADIPRIFCYRYQCLMKNLYLKRNSRRLFVDVVVIHVAIIVAADEDLKGGYQTLVEWDVNSSNLSSRPFRCVGHKLWLN</sequence>
<reference evidence="1" key="1">
    <citation type="submission" date="2023-08" db="EMBL/GenBank/DDBJ databases">
        <authorList>
            <person name="Alioto T."/>
            <person name="Alioto T."/>
            <person name="Gomez Garrido J."/>
        </authorList>
    </citation>
    <scope>NUCLEOTIDE SEQUENCE</scope>
</reference>
<evidence type="ECO:0000313" key="2">
    <source>
        <dbReference type="Proteomes" id="UP001162480"/>
    </source>
</evidence>
<keyword evidence="2" id="KW-1185">Reference proteome</keyword>
<evidence type="ECO:0000313" key="1">
    <source>
        <dbReference type="EMBL" id="CAI9714998.1"/>
    </source>
</evidence>
<organism evidence="1 2">
    <name type="scientific">Octopus vulgaris</name>
    <name type="common">Common octopus</name>
    <dbReference type="NCBI Taxonomy" id="6645"/>
    <lineage>
        <taxon>Eukaryota</taxon>
        <taxon>Metazoa</taxon>
        <taxon>Spiralia</taxon>
        <taxon>Lophotrochozoa</taxon>
        <taxon>Mollusca</taxon>
        <taxon>Cephalopoda</taxon>
        <taxon>Coleoidea</taxon>
        <taxon>Octopodiformes</taxon>
        <taxon>Octopoda</taxon>
        <taxon>Incirrata</taxon>
        <taxon>Octopodidae</taxon>
        <taxon>Octopus</taxon>
    </lineage>
</organism>
<dbReference type="Proteomes" id="UP001162480">
    <property type="component" value="Chromosome 1"/>
</dbReference>
<protein>
    <submittedName>
        <fullName evidence="1">Uncharacterized protein</fullName>
    </submittedName>
</protein>
<name>A0AA36EWV0_OCTVU</name>
<dbReference type="EMBL" id="OX597814">
    <property type="protein sequence ID" value="CAI9714998.1"/>
    <property type="molecule type" value="Genomic_DNA"/>
</dbReference>
<dbReference type="AlphaFoldDB" id="A0AA36EWV0"/>
<accession>A0AA36EWV0</accession>
<proteinExistence type="predicted"/>
<gene>
    <name evidence="1" type="ORF">OCTVUL_1B020018</name>
</gene>